<dbReference type="GeneID" id="37027489"/>
<organism evidence="9 10">
    <name type="scientific">Jaminaea rosea</name>
    <dbReference type="NCBI Taxonomy" id="1569628"/>
    <lineage>
        <taxon>Eukaryota</taxon>
        <taxon>Fungi</taxon>
        <taxon>Dikarya</taxon>
        <taxon>Basidiomycota</taxon>
        <taxon>Ustilaginomycotina</taxon>
        <taxon>Exobasidiomycetes</taxon>
        <taxon>Microstromatales</taxon>
        <taxon>Microstromatales incertae sedis</taxon>
        <taxon>Jaminaea</taxon>
    </lineage>
</organism>
<dbReference type="PANTHER" id="PTHR21227">
    <property type="entry name" value="TRNA-SPLICING ENDONUCLEASE SUBUNIT SEN2"/>
    <property type="match status" value="1"/>
</dbReference>
<dbReference type="InterPro" id="IPR006677">
    <property type="entry name" value="tRNA_intron_Endonuc_cat-like"/>
</dbReference>
<dbReference type="AlphaFoldDB" id="A0A316UXA7"/>
<dbReference type="CDD" id="cd22363">
    <property type="entry name" value="tRNA-intron_lyase_C"/>
    <property type="match status" value="1"/>
</dbReference>
<keyword evidence="3 4" id="KW-0456">Lyase</keyword>
<dbReference type="GO" id="GO:0005737">
    <property type="term" value="C:cytoplasm"/>
    <property type="evidence" value="ECO:0007669"/>
    <property type="project" value="TreeGrafter"/>
</dbReference>
<evidence type="ECO:0000256" key="1">
    <source>
        <dbReference type="ARBA" id="ARBA00008078"/>
    </source>
</evidence>
<dbReference type="PIRSF" id="PIRSF011789">
    <property type="entry name" value="tRNA_splic_SEN2"/>
    <property type="match status" value="1"/>
</dbReference>
<evidence type="ECO:0000313" key="9">
    <source>
        <dbReference type="EMBL" id="PWN28951.1"/>
    </source>
</evidence>
<feature type="compositionally biased region" description="Basic residues" evidence="7">
    <location>
        <begin position="1"/>
        <end position="10"/>
    </location>
</feature>
<keyword evidence="6" id="KW-0175">Coiled coil</keyword>
<dbReference type="GO" id="GO:0000213">
    <property type="term" value="F:tRNA-intron lyase activity"/>
    <property type="evidence" value="ECO:0007669"/>
    <property type="project" value="UniProtKB-UniRule"/>
</dbReference>
<evidence type="ECO:0000259" key="8">
    <source>
        <dbReference type="Pfam" id="PF01974"/>
    </source>
</evidence>
<dbReference type="OrthoDB" id="10249562at2759"/>
<dbReference type="GO" id="GO:0000214">
    <property type="term" value="C:tRNA-intron endonuclease complex"/>
    <property type="evidence" value="ECO:0007669"/>
    <property type="project" value="UniProtKB-UniRule"/>
</dbReference>
<dbReference type="InterPro" id="IPR006676">
    <property type="entry name" value="tRNA_splic"/>
</dbReference>
<keyword evidence="10" id="KW-1185">Reference proteome</keyword>
<evidence type="ECO:0000256" key="7">
    <source>
        <dbReference type="SAM" id="MobiDB-lite"/>
    </source>
</evidence>
<feature type="region of interest" description="Disordered" evidence="7">
    <location>
        <begin position="1"/>
        <end position="41"/>
    </location>
</feature>
<dbReference type="STRING" id="1569628.A0A316UXA7"/>
<dbReference type="EMBL" id="KZ819664">
    <property type="protein sequence ID" value="PWN28951.1"/>
    <property type="molecule type" value="Genomic_DNA"/>
</dbReference>
<protein>
    <recommendedName>
        <fullName evidence="4">tRNA-splicing endonuclease subunit Sen2</fullName>
        <ecNumber evidence="4">4.6.1.16</ecNumber>
    </recommendedName>
</protein>
<evidence type="ECO:0000256" key="5">
    <source>
        <dbReference type="PIRSR" id="PIRSR011789-1"/>
    </source>
</evidence>
<dbReference type="InterPro" id="IPR016589">
    <property type="entry name" value="tRNA_splic_SEN2"/>
</dbReference>
<dbReference type="Gene3D" id="3.40.1350.10">
    <property type="match status" value="1"/>
</dbReference>
<comment type="function">
    <text evidence="4">Constitutes one of the two catalytic subunit of the tRNA-splicing endonuclease complex, a complex responsible for identification and cleavage of the splice sites in pre-tRNA. It cleaves pre-tRNA at the 5'- and 3'-splice sites to release the intron. The products are an intron and two tRNA half-molecules bearing 2',3'-cyclic phosphate and 5'-OH termini. There are no conserved sequences at the splice sites, but the intron is invariably located at the same site in the gene, placing the splice sites an invariant distance from the constant structural features of the tRNA body.</text>
</comment>
<name>A0A316UXA7_9BASI</name>
<accession>A0A316UXA7</accession>
<dbReference type="InterPro" id="IPR036167">
    <property type="entry name" value="tRNA_intron_Endo_cat-like_sf"/>
</dbReference>
<dbReference type="EC" id="4.6.1.16" evidence="4"/>
<proteinExistence type="inferred from homology"/>
<comment type="similarity">
    <text evidence="1 4">Belongs to the tRNA-intron endonuclease family.</text>
</comment>
<dbReference type="RefSeq" id="XP_025363563.1">
    <property type="nucleotide sequence ID" value="XM_025505666.1"/>
</dbReference>
<keyword evidence="2 4" id="KW-0819">tRNA processing</keyword>
<dbReference type="PANTHER" id="PTHR21227:SF0">
    <property type="entry name" value="TRNA-SPLICING ENDONUCLEASE SUBUNIT SEN2"/>
    <property type="match status" value="1"/>
</dbReference>
<dbReference type="Proteomes" id="UP000245884">
    <property type="component" value="Unassembled WGS sequence"/>
</dbReference>
<gene>
    <name evidence="9" type="ORF">BDZ90DRAFT_230952</name>
</gene>
<feature type="active site" evidence="5">
    <location>
        <position position="439"/>
    </location>
</feature>
<dbReference type="GO" id="GO:0003676">
    <property type="term" value="F:nucleic acid binding"/>
    <property type="evidence" value="ECO:0007669"/>
    <property type="project" value="InterPro"/>
</dbReference>
<dbReference type="Pfam" id="PF01974">
    <property type="entry name" value="tRNA_int_endo"/>
    <property type="match status" value="1"/>
</dbReference>
<evidence type="ECO:0000313" key="10">
    <source>
        <dbReference type="Proteomes" id="UP000245884"/>
    </source>
</evidence>
<evidence type="ECO:0000256" key="6">
    <source>
        <dbReference type="SAM" id="Coils"/>
    </source>
</evidence>
<feature type="coiled-coil region" evidence="6">
    <location>
        <begin position="219"/>
        <end position="246"/>
    </location>
</feature>
<sequence>MPPRGRHRRPPPGPKPAGGAGGNDITGKRASQAKNQRYARPLPVDVVTPIHGKQKAKQPTSWAQWFAAWLPGLTSDAATSSAHVKDEQDDLLVGYLDPTTLSVWVQVTPPHLLKAGPASLESQARIASQTRAARILWDAGFFGKGSLSRSEPTWRARKINEERVKLQRERGMKAYTPEELIAARRKERLHAKIERARLAVKAGQQLPDGIVALGGTLSVEEEKILAAKAEKEMQEEGDDGKEVEEEYGKHIPGLIYLGPKKDDEVQRDLTPQEKKRLEEEEANIEVEDMEYLHLSPYEVFFLAGMLGVLDVRTQQDDSISLSSLYLQLLASHLPLPIRTLNPSSTLARPDNPYLLSYIVYHHYRSLGWSVKSGIKFCADFLLYKRGPVFGHAEFAVVVVPVYEDKEDEASSPFPRHPAGGDRDWVWFSTMNRVQTQVLKTLVLAHVTIPSVKRLEKEGMGEALCTPEGLVQGLKDGKLHSVTEVSLRRWVPARMRG</sequence>
<feature type="active site" evidence="5">
    <location>
        <position position="383"/>
    </location>
</feature>
<feature type="active site" evidence="5">
    <location>
        <position position="391"/>
    </location>
</feature>
<feature type="domain" description="tRNA intron endonuclease catalytic" evidence="8">
    <location>
        <begin position="355"/>
        <end position="446"/>
    </location>
</feature>
<dbReference type="InterPro" id="IPR011856">
    <property type="entry name" value="tRNA_endonuc-like_dom_sf"/>
</dbReference>
<evidence type="ECO:0000256" key="4">
    <source>
        <dbReference type="PIRNR" id="PIRNR011789"/>
    </source>
</evidence>
<evidence type="ECO:0000256" key="2">
    <source>
        <dbReference type="ARBA" id="ARBA00022694"/>
    </source>
</evidence>
<evidence type="ECO:0000256" key="3">
    <source>
        <dbReference type="ARBA" id="ARBA00023239"/>
    </source>
</evidence>
<dbReference type="GO" id="GO:0000379">
    <property type="term" value="P:tRNA-type intron splice site recognition and cleavage"/>
    <property type="evidence" value="ECO:0007669"/>
    <property type="project" value="TreeGrafter"/>
</dbReference>
<reference evidence="9 10" key="1">
    <citation type="journal article" date="2018" name="Mol. Biol. Evol.">
        <title>Broad Genomic Sampling Reveals a Smut Pathogenic Ancestry of the Fungal Clade Ustilaginomycotina.</title>
        <authorList>
            <person name="Kijpornyongpan T."/>
            <person name="Mondo S.J."/>
            <person name="Barry K."/>
            <person name="Sandor L."/>
            <person name="Lee J."/>
            <person name="Lipzen A."/>
            <person name="Pangilinan J."/>
            <person name="LaButti K."/>
            <person name="Hainaut M."/>
            <person name="Henrissat B."/>
            <person name="Grigoriev I.V."/>
            <person name="Spatafora J.W."/>
            <person name="Aime M.C."/>
        </authorList>
    </citation>
    <scope>NUCLEOTIDE SEQUENCE [LARGE SCALE GENOMIC DNA]</scope>
    <source>
        <strain evidence="9 10">MCA 5214</strain>
    </source>
</reference>
<dbReference type="SUPFAM" id="SSF53032">
    <property type="entry name" value="tRNA-intron endonuclease catalytic domain-like"/>
    <property type="match status" value="1"/>
</dbReference>